<name>A0A9N9GHP6_9GLOM</name>
<keyword evidence="2" id="KW-1185">Reference proteome</keyword>
<evidence type="ECO:0000313" key="1">
    <source>
        <dbReference type="EMBL" id="CAG8603117.1"/>
    </source>
</evidence>
<dbReference type="OrthoDB" id="2383489at2759"/>
<organism evidence="1 2">
    <name type="scientific">Paraglomus occultum</name>
    <dbReference type="NCBI Taxonomy" id="144539"/>
    <lineage>
        <taxon>Eukaryota</taxon>
        <taxon>Fungi</taxon>
        <taxon>Fungi incertae sedis</taxon>
        <taxon>Mucoromycota</taxon>
        <taxon>Glomeromycotina</taxon>
        <taxon>Glomeromycetes</taxon>
        <taxon>Paraglomerales</taxon>
        <taxon>Paraglomeraceae</taxon>
        <taxon>Paraglomus</taxon>
    </lineage>
</organism>
<accession>A0A9N9GHP6</accession>
<protein>
    <submittedName>
        <fullName evidence="1">521_t:CDS:1</fullName>
    </submittedName>
</protein>
<evidence type="ECO:0000313" key="2">
    <source>
        <dbReference type="Proteomes" id="UP000789572"/>
    </source>
</evidence>
<dbReference type="Proteomes" id="UP000789572">
    <property type="component" value="Unassembled WGS sequence"/>
</dbReference>
<dbReference type="EMBL" id="CAJVPJ010001769">
    <property type="protein sequence ID" value="CAG8603117.1"/>
    <property type="molecule type" value="Genomic_DNA"/>
</dbReference>
<sequence length="135" mass="15051">MRRRQNREANDDDETWSKDRRLSARSKLTQAGLAAEIRSVAKTKIGLNQSAVSKLLNGQEVPKDNDTVDAIKAWIACEGQKRAIFETGLQVPRVDSVHSTGDEIQSDVEVVIINTTPFIRLFVFLSLSLILKSIT</sequence>
<comment type="caution">
    <text evidence="1">The sequence shown here is derived from an EMBL/GenBank/DDBJ whole genome shotgun (WGS) entry which is preliminary data.</text>
</comment>
<proteinExistence type="predicted"/>
<gene>
    <name evidence="1" type="ORF">POCULU_LOCUS7570</name>
</gene>
<dbReference type="AlphaFoldDB" id="A0A9N9GHP6"/>
<reference evidence="1" key="1">
    <citation type="submission" date="2021-06" db="EMBL/GenBank/DDBJ databases">
        <authorList>
            <person name="Kallberg Y."/>
            <person name="Tangrot J."/>
            <person name="Rosling A."/>
        </authorList>
    </citation>
    <scope>NUCLEOTIDE SEQUENCE</scope>
    <source>
        <strain evidence="1">IA702</strain>
    </source>
</reference>